<organism evidence="1 2">
    <name type="scientific">Naganishia onofrii</name>
    <dbReference type="NCBI Taxonomy" id="1851511"/>
    <lineage>
        <taxon>Eukaryota</taxon>
        <taxon>Fungi</taxon>
        <taxon>Dikarya</taxon>
        <taxon>Basidiomycota</taxon>
        <taxon>Agaricomycotina</taxon>
        <taxon>Tremellomycetes</taxon>
        <taxon>Filobasidiales</taxon>
        <taxon>Filobasidiaceae</taxon>
        <taxon>Naganishia</taxon>
    </lineage>
</organism>
<evidence type="ECO:0000313" key="2">
    <source>
        <dbReference type="Proteomes" id="UP001234202"/>
    </source>
</evidence>
<name>A0ACC2XSK9_9TREE</name>
<evidence type="ECO:0000313" key="1">
    <source>
        <dbReference type="EMBL" id="KAJ9126359.1"/>
    </source>
</evidence>
<accession>A0ACC2XSK9</accession>
<dbReference type="EMBL" id="JASBWV010000005">
    <property type="protein sequence ID" value="KAJ9126359.1"/>
    <property type="molecule type" value="Genomic_DNA"/>
</dbReference>
<comment type="caution">
    <text evidence="1">The sequence shown here is derived from an EMBL/GenBank/DDBJ whole genome shotgun (WGS) entry which is preliminary data.</text>
</comment>
<dbReference type="Proteomes" id="UP001234202">
    <property type="component" value="Unassembled WGS sequence"/>
</dbReference>
<protein>
    <submittedName>
        <fullName evidence="1">Uncharacterized protein</fullName>
    </submittedName>
</protein>
<gene>
    <name evidence="1" type="ORF">QFC24_002094</name>
</gene>
<sequence length="595" mass="65738">MTDTTLLLPEQGIRKRTIEQRRKANPPRGRGSLWEKAGLDPLALLGHPTPALSTQRECNIYISRRPALFSQGGKTLYPSSLISAMKFFTQAASLLLLSAAARAASDVIDLTSSNFDSEVNGEKLALVEFFAPWCGHCKSLAPHYEEAATELKNKEGIKLAKVDCTENQELCQEHGVKGYPTLKVFREGVAADYGGPRKADGIISYMLKQSLPAITEVTPENHDEFKTKDKVVVIAYAKSENDVNKAFKSVSDKYRDNFLFGYATDPSLAPSEAGFPSIVMYKKFDEGMVVVPEKASSLTVDSLTNWIKEQSTPLMDQVSPENFATYAEQGLPLAYLFIKPDDSRLQSLVQSIKPVAKANKGKINFVWIDGVTFVEHGKSLNVDVDSYPGFVIQDMSPEGKGKKFVYPASGDKFNADALASWIQDFETGKLAPSLKSAPPPASQDEPVTILVGSEFDKVIFDDDKDVFVEFYAPWCGHCQRLAPIWDSLGEHFEDFKNTLTIAKMDATENDLPPSAPFEVPGFPTLKFKRAGTREFIDYNGDRSLEALISFVTENSNNPIDFEDDHNATEQVVGKVDADVAIEDEDEVESGHHDEL</sequence>
<keyword evidence="2" id="KW-1185">Reference proteome</keyword>
<reference evidence="1" key="1">
    <citation type="submission" date="2023-04" db="EMBL/GenBank/DDBJ databases">
        <title>Draft Genome sequencing of Naganishia species isolated from polar environments using Oxford Nanopore Technology.</title>
        <authorList>
            <person name="Leo P."/>
            <person name="Venkateswaran K."/>
        </authorList>
    </citation>
    <scope>NUCLEOTIDE SEQUENCE</scope>
    <source>
        <strain evidence="1">DBVPG 5303</strain>
    </source>
</reference>
<proteinExistence type="predicted"/>